<proteinExistence type="predicted"/>
<organism evidence="1 2">
    <name type="scientific">Bacillus subtilis</name>
    <dbReference type="NCBI Taxonomy" id="1423"/>
    <lineage>
        <taxon>Bacteria</taxon>
        <taxon>Bacillati</taxon>
        <taxon>Bacillota</taxon>
        <taxon>Bacilli</taxon>
        <taxon>Bacillales</taxon>
        <taxon>Bacillaceae</taxon>
        <taxon>Bacillus</taxon>
    </lineage>
</organism>
<dbReference type="PATRIC" id="fig|1423.173.peg.1660"/>
<dbReference type="AlphaFoldDB" id="A0A0D1JJQ5"/>
<dbReference type="Proteomes" id="UP000032247">
    <property type="component" value="Unassembled WGS sequence"/>
</dbReference>
<protein>
    <submittedName>
        <fullName evidence="1">Uncharacterized protein</fullName>
    </submittedName>
</protein>
<gene>
    <name evidence="1" type="ORF">SC09_Contig19orf01343</name>
</gene>
<evidence type="ECO:0000313" key="1">
    <source>
        <dbReference type="EMBL" id="KIU12779.1"/>
    </source>
</evidence>
<sequence>MVKIQELYDVIFNTAFEGFRVRHQKQTSKPVRNRSYKE</sequence>
<accession>A0A0D1JJQ5</accession>
<comment type="caution">
    <text evidence="1">The sequence shown here is derived from an EMBL/GenBank/DDBJ whole genome shotgun (WGS) entry which is preliminary data.</text>
</comment>
<reference evidence="1 2" key="1">
    <citation type="submission" date="2014-12" db="EMBL/GenBank/DDBJ databases">
        <title>Comparative genome analysis of Bacillus coagulans HM-08, Clostridium butyricum HM-68, Bacillus subtilis HM-66 and Bacillus licheniformis BL-09.</title>
        <authorList>
            <person name="Zhang H."/>
        </authorList>
    </citation>
    <scope>NUCLEOTIDE SEQUENCE [LARGE SCALE GENOMIC DNA]</scope>
    <source>
        <strain evidence="1 2">HM-66</strain>
    </source>
</reference>
<dbReference type="EMBL" id="JXBC01000002">
    <property type="protein sequence ID" value="KIU12779.1"/>
    <property type="molecule type" value="Genomic_DNA"/>
</dbReference>
<name>A0A0D1JJQ5_BACIU</name>
<evidence type="ECO:0000313" key="2">
    <source>
        <dbReference type="Proteomes" id="UP000032247"/>
    </source>
</evidence>